<dbReference type="AlphaFoldDB" id="A0A1Z3HMA4"/>
<dbReference type="EMBL" id="CP021983">
    <property type="protein sequence ID" value="ASC71441.1"/>
    <property type="molecule type" value="Genomic_DNA"/>
</dbReference>
<dbReference type="KEGG" id="hhg:XM38_023930"/>
<name>A0A1Z3HMA4_9CYAN</name>
<keyword evidence="2" id="KW-1185">Reference proteome</keyword>
<sequence length="80" mass="8863">MQEYIVWQVADRTVNWFSLQGGRYVLLTPDATGILESRIFPGLRLNSTALIDGNLADAIADVQAAMATVAHQEFVHYLAQ</sequence>
<accession>A0A1Z3HMA4</accession>
<evidence type="ECO:0000313" key="2">
    <source>
        <dbReference type="Proteomes" id="UP000191901"/>
    </source>
</evidence>
<protein>
    <submittedName>
        <fullName evidence="1">Uncharacterized protein</fullName>
    </submittedName>
</protein>
<evidence type="ECO:0000313" key="1">
    <source>
        <dbReference type="EMBL" id="ASC71441.1"/>
    </source>
</evidence>
<organism evidence="1 2">
    <name type="scientific">Halomicronema hongdechloris C2206</name>
    <dbReference type="NCBI Taxonomy" id="1641165"/>
    <lineage>
        <taxon>Bacteria</taxon>
        <taxon>Bacillati</taxon>
        <taxon>Cyanobacteriota</taxon>
        <taxon>Cyanophyceae</taxon>
        <taxon>Nodosilineales</taxon>
        <taxon>Nodosilineaceae</taxon>
        <taxon>Halomicronema</taxon>
    </lineage>
</organism>
<proteinExistence type="predicted"/>
<gene>
    <name evidence="1" type="ORF">XM38_023930</name>
</gene>
<reference evidence="1 2" key="1">
    <citation type="journal article" date="2016" name="Biochim. Biophys. Acta">
        <title>Characterization of red-shifted phycobilisomes isolated from the chlorophyll f-containing cyanobacterium Halomicronema hongdechloris.</title>
        <authorList>
            <person name="Li Y."/>
            <person name="Lin Y."/>
            <person name="Garvey C.J."/>
            <person name="Birch D."/>
            <person name="Corkery R.W."/>
            <person name="Loughlin P.C."/>
            <person name="Scheer H."/>
            <person name="Willows R.D."/>
            <person name="Chen M."/>
        </authorList>
    </citation>
    <scope>NUCLEOTIDE SEQUENCE [LARGE SCALE GENOMIC DNA]</scope>
    <source>
        <strain evidence="1 2">C2206</strain>
    </source>
</reference>
<dbReference type="Proteomes" id="UP000191901">
    <property type="component" value="Chromosome"/>
</dbReference>